<keyword evidence="3" id="KW-1185">Reference proteome</keyword>
<proteinExistence type="predicted"/>
<keyword evidence="1" id="KW-0732">Signal</keyword>
<feature type="chain" id="PRO_5047175759" evidence="1">
    <location>
        <begin position="23"/>
        <end position="473"/>
    </location>
</feature>
<sequence length="473" mass="50894">MTRPLHWVTASLALWLSASAWGQWSTDPQKNNAIANVPGAAQVQPLLAAAADGHWWLSWFGLHPQRAAPHGYDVYLQRLGPDGREQFAHQGVQVAKLGVGWTEDYGLASDAQGHALLSFQDDSTSAPARAIAATKISTSGKPLWKTFTAPSGHAPHVALLPDGHAVVGWSTDTENTVRLRKLDPQGQPVWKTTSGAALDFLLIEPNYAYTLADLQATDDGSVIVSFVRSRGFSGAKHLYANKISASGQLLWGPNHVKVFDGGSLQQGNFPRFVLDGRGGAVFAWYSIAPKMQVYAQHIQANGSQAFAHNGVAVSTHPQQARMEPSLSYQPGTGEITLLWTELDSAEKQFQRGVYAQKLDARGARQWGETGLPILALGEQQPSNVRSVAVADGTLAFWVQVEATGQDSIQAVKLDATGAALCPQFAVSTRPSDKSRLSIRTSPSGQTLLTWEDKGKNQGSDIYLQSVRANCTLG</sequence>
<evidence type="ECO:0000256" key="1">
    <source>
        <dbReference type="SAM" id="SignalP"/>
    </source>
</evidence>
<gene>
    <name evidence="2" type="ORF">N0K08_06930</name>
</gene>
<dbReference type="RefSeq" id="WP_261499366.1">
    <property type="nucleotide sequence ID" value="NZ_JAODYH010000003.1"/>
</dbReference>
<evidence type="ECO:0000313" key="2">
    <source>
        <dbReference type="EMBL" id="MCT9810359.1"/>
    </source>
</evidence>
<organism evidence="2 3">
    <name type="scientific">Acidovorax bellezanensis</name>
    <dbReference type="NCBI Taxonomy" id="2976702"/>
    <lineage>
        <taxon>Bacteria</taxon>
        <taxon>Pseudomonadati</taxon>
        <taxon>Pseudomonadota</taxon>
        <taxon>Betaproteobacteria</taxon>
        <taxon>Burkholderiales</taxon>
        <taxon>Comamonadaceae</taxon>
        <taxon>Acidovorax</taxon>
    </lineage>
</organism>
<feature type="signal peptide" evidence="1">
    <location>
        <begin position="1"/>
        <end position="22"/>
    </location>
</feature>
<protein>
    <submittedName>
        <fullName evidence="2">Uncharacterized protein</fullName>
    </submittedName>
</protein>
<dbReference type="Proteomes" id="UP001525968">
    <property type="component" value="Unassembled WGS sequence"/>
</dbReference>
<comment type="caution">
    <text evidence="2">The sequence shown here is derived from an EMBL/GenBank/DDBJ whole genome shotgun (WGS) entry which is preliminary data.</text>
</comment>
<evidence type="ECO:0000313" key="3">
    <source>
        <dbReference type="Proteomes" id="UP001525968"/>
    </source>
</evidence>
<dbReference type="SUPFAM" id="SSF82171">
    <property type="entry name" value="DPP6 N-terminal domain-like"/>
    <property type="match status" value="1"/>
</dbReference>
<accession>A0ABT2PIR5</accession>
<name>A0ABT2PIR5_9BURK</name>
<reference evidence="2 3" key="1">
    <citation type="submission" date="2022-09" db="EMBL/GenBank/DDBJ databases">
        <title>Draft genome of isolate Be4.</title>
        <authorList>
            <person name="Sanchez-Castro I."/>
            <person name="Martinez-Rodriguez P."/>
            <person name="Descostes M."/>
            <person name="Merroun M."/>
        </authorList>
    </citation>
    <scope>NUCLEOTIDE SEQUENCE [LARGE SCALE GENOMIC DNA]</scope>
    <source>
        <strain evidence="2 3">Be4</strain>
    </source>
</reference>
<dbReference type="EMBL" id="JAODYH010000003">
    <property type="protein sequence ID" value="MCT9810359.1"/>
    <property type="molecule type" value="Genomic_DNA"/>
</dbReference>